<reference evidence="6 7" key="2">
    <citation type="submission" date="2018-11" db="EMBL/GenBank/DDBJ databases">
        <authorList>
            <consortium name="Pathogen Informatics"/>
        </authorList>
    </citation>
    <scope>NUCLEOTIDE SEQUENCE [LARGE SCALE GENOMIC DNA]</scope>
</reference>
<accession>A0A183HJK2</accession>
<feature type="compositionally biased region" description="Basic and acidic residues" evidence="4">
    <location>
        <begin position="167"/>
        <end position="176"/>
    </location>
</feature>
<organism evidence="8">
    <name type="scientific">Onchocerca flexuosa</name>
    <dbReference type="NCBI Taxonomy" id="387005"/>
    <lineage>
        <taxon>Eukaryota</taxon>
        <taxon>Metazoa</taxon>
        <taxon>Ecdysozoa</taxon>
        <taxon>Nematoda</taxon>
        <taxon>Chromadorea</taxon>
        <taxon>Rhabditida</taxon>
        <taxon>Spirurina</taxon>
        <taxon>Spiruromorpha</taxon>
        <taxon>Filarioidea</taxon>
        <taxon>Onchocercidae</taxon>
        <taxon>Onchocerca</taxon>
    </lineage>
</organism>
<evidence type="ECO:0000256" key="4">
    <source>
        <dbReference type="SAM" id="MobiDB-lite"/>
    </source>
</evidence>
<dbReference type="SUPFAM" id="SSF56719">
    <property type="entry name" value="Type II DNA topoisomerase"/>
    <property type="match status" value="1"/>
</dbReference>
<name>A0A183HJK2_9BILA</name>
<dbReference type="InterPro" id="IPR050634">
    <property type="entry name" value="DNA_Topoisomerase_II"/>
</dbReference>
<dbReference type="STRING" id="387005.A0A183HJK2"/>
<dbReference type="WBParaSite" id="OFLC_0000766301-mRNA-1">
    <property type="protein sequence ID" value="OFLC_0000766301-mRNA-1"/>
    <property type="gene ID" value="OFLC_0000766301"/>
</dbReference>
<evidence type="ECO:0000313" key="8">
    <source>
        <dbReference type="WBParaSite" id="OFLC_0000766301-mRNA-1"/>
    </source>
</evidence>
<dbReference type="InterPro" id="IPR013760">
    <property type="entry name" value="Topo_IIA-like_dom_sf"/>
</dbReference>
<dbReference type="GO" id="GO:0005524">
    <property type="term" value="F:ATP binding"/>
    <property type="evidence" value="ECO:0007669"/>
    <property type="project" value="InterPro"/>
</dbReference>
<dbReference type="GO" id="GO:0003918">
    <property type="term" value="F:DNA topoisomerase type II (double strand cut, ATP-hydrolyzing) activity"/>
    <property type="evidence" value="ECO:0007669"/>
    <property type="project" value="InterPro"/>
</dbReference>
<evidence type="ECO:0000313" key="7">
    <source>
        <dbReference type="Proteomes" id="UP000267606"/>
    </source>
</evidence>
<dbReference type="InterPro" id="IPR013757">
    <property type="entry name" value="Topo_IIA_A_a_sf"/>
</dbReference>
<dbReference type="GO" id="GO:0000712">
    <property type="term" value="P:resolution of meiotic recombination intermediates"/>
    <property type="evidence" value="ECO:0007669"/>
    <property type="project" value="TreeGrafter"/>
</dbReference>
<gene>
    <name evidence="6" type="ORF">OFLC_LOCUS7661</name>
</gene>
<feature type="coiled-coil region" evidence="3">
    <location>
        <begin position="63"/>
        <end position="90"/>
    </location>
</feature>
<dbReference type="AlphaFoldDB" id="A0A183HJK2"/>
<dbReference type="PANTHER" id="PTHR10169">
    <property type="entry name" value="DNA TOPOISOMERASE/GYRASE"/>
    <property type="match status" value="1"/>
</dbReference>
<feature type="region of interest" description="Disordered" evidence="4">
    <location>
        <begin position="167"/>
        <end position="188"/>
    </location>
</feature>
<evidence type="ECO:0000313" key="6">
    <source>
        <dbReference type="EMBL" id="VDO52095.1"/>
    </source>
</evidence>
<keyword evidence="1 2" id="KW-0238">DNA-binding</keyword>
<feature type="region of interest" description="Disordered" evidence="4">
    <location>
        <begin position="22"/>
        <end position="47"/>
    </location>
</feature>
<evidence type="ECO:0000256" key="3">
    <source>
        <dbReference type="SAM" id="Coils"/>
    </source>
</evidence>
<dbReference type="GO" id="GO:0003677">
    <property type="term" value="F:DNA binding"/>
    <property type="evidence" value="ECO:0007669"/>
    <property type="project" value="UniProtKB-UniRule"/>
</dbReference>
<evidence type="ECO:0000259" key="5">
    <source>
        <dbReference type="PROSITE" id="PS52040"/>
    </source>
</evidence>
<sequence length="230" mass="26780">MNFKPDPVKKWKEERRKQELMMLGEVAQDEDEEEQESEENTHQSKELTNKLSDYDYLVGMAILKLSEEEKDKLLKESEAKLDELKALEEMTWADLWKNDLNTFLVELEKQEAKEQADLDIQIKNAAKKLQSDTGGVSRKKARIGLEVLPDPFAERVEPKIDAVKEKYEQKKAGEGRGRRRKVPVMKESKREGIDVRKFFNQDENNEQENLSGVKVKQSELSKVSYSVRFT</sequence>
<dbReference type="Gene3D" id="1.10.268.10">
    <property type="entry name" value="Topoisomerase, domain 3"/>
    <property type="match status" value="1"/>
</dbReference>
<feature type="domain" description="Topo IIA-type catalytic" evidence="5">
    <location>
        <begin position="1"/>
        <end position="100"/>
    </location>
</feature>
<dbReference type="GO" id="GO:0006265">
    <property type="term" value="P:DNA topological change"/>
    <property type="evidence" value="ECO:0007669"/>
    <property type="project" value="InterPro"/>
</dbReference>
<feature type="compositionally biased region" description="Acidic residues" evidence="4">
    <location>
        <begin position="27"/>
        <end position="38"/>
    </location>
</feature>
<reference evidence="8" key="1">
    <citation type="submission" date="2016-06" db="UniProtKB">
        <authorList>
            <consortium name="WormBaseParasite"/>
        </authorList>
    </citation>
    <scope>IDENTIFICATION</scope>
</reference>
<dbReference type="GO" id="GO:0005634">
    <property type="term" value="C:nucleus"/>
    <property type="evidence" value="ECO:0007669"/>
    <property type="project" value="TreeGrafter"/>
</dbReference>
<comment type="caution">
    <text evidence="2">Lacks conserved residue(s) required for the propagation of feature annotation.</text>
</comment>
<dbReference type="GO" id="GO:0000819">
    <property type="term" value="P:sister chromatid segregation"/>
    <property type="evidence" value="ECO:0007669"/>
    <property type="project" value="TreeGrafter"/>
</dbReference>
<dbReference type="InterPro" id="IPR002205">
    <property type="entry name" value="Topo_IIA_dom_A"/>
</dbReference>
<keyword evidence="3" id="KW-0175">Coiled coil</keyword>
<evidence type="ECO:0000256" key="2">
    <source>
        <dbReference type="PROSITE-ProRule" id="PRU01384"/>
    </source>
</evidence>
<dbReference type="Proteomes" id="UP000267606">
    <property type="component" value="Unassembled WGS sequence"/>
</dbReference>
<protein>
    <recommendedName>
        <fullName evidence="5">Topo IIA-type catalytic domain-containing protein</fullName>
    </recommendedName>
</protein>
<keyword evidence="7" id="KW-1185">Reference proteome</keyword>
<dbReference type="PANTHER" id="PTHR10169:SF62">
    <property type="entry name" value="DNA TOPOISOMERASE 2 TOP-2-RELATED"/>
    <property type="match status" value="1"/>
</dbReference>
<evidence type="ECO:0000256" key="1">
    <source>
        <dbReference type="ARBA" id="ARBA00023125"/>
    </source>
</evidence>
<dbReference type="EMBL" id="UZAJ01008151">
    <property type="protein sequence ID" value="VDO52095.1"/>
    <property type="molecule type" value="Genomic_DNA"/>
</dbReference>
<proteinExistence type="predicted"/>
<dbReference type="PROSITE" id="PS52040">
    <property type="entry name" value="TOPO_IIA"/>
    <property type="match status" value="1"/>
</dbReference>